<gene>
    <name evidence="1" type="ORF">BBI10_06155</name>
</gene>
<dbReference type="RefSeq" id="WP_065987495.1">
    <property type="nucleotide sequence ID" value="NZ_MDEN01000055.1"/>
</dbReference>
<dbReference type="Proteomes" id="UP000095143">
    <property type="component" value="Unassembled WGS sequence"/>
</dbReference>
<reference evidence="1 2" key="1">
    <citation type="submission" date="2016-08" db="EMBL/GenBank/DDBJ databases">
        <title>Whole genome sequence of Pseudomonas graminis strain UASWS1507, a potential biological control agent for agriculture.</title>
        <authorList>
            <person name="Crovadore J."/>
            <person name="Calmin G."/>
            <person name="Chablais R."/>
            <person name="Cochard B."/>
            <person name="Lefort F."/>
        </authorList>
    </citation>
    <scope>NUCLEOTIDE SEQUENCE [LARGE SCALE GENOMIC DNA]</scope>
    <source>
        <strain evidence="1 2">UASWS1507</strain>
    </source>
</reference>
<proteinExistence type="predicted"/>
<accession>A0A1C2EBH1</accession>
<evidence type="ECO:0000313" key="1">
    <source>
        <dbReference type="EMBL" id="OCX24382.1"/>
    </source>
</evidence>
<comment type="caution">
    <text evidence="1">The sequence shown here is derived from an EMBL/GenBank/DDBJ whole genome shotgun (WGS) entry which is preliminary data.</text>
</comment>
<protein>
    <submittedName>
        <fullName evidence="1">TIGR02647 family protein</fullName>
    </submittedName>
</protein>
<dbReference type="STRING" id="158627.BW687_24055"/>
<evidence type="ECO:0000313" key="2">
    <source>
        <dbReference type="Proteomes" id="UP000095143"/>
    </source>
</evidence>
<dbReference type="NCBIfam" id="TIGR02647">
    <property type="entry name" value="DNA"/>
    <property type="match status" value="1"/>
</dbReference>
<dbReference type="EMBL" id="MDEN01000055">
    <property type="protein sequence ID" value="OCX24382.1"/>
    <property type="molecule type" value="Genomic_DNA"/>
</dbReference>
<sequence length="83" mass="8783">MSFTPELVAELEILSLFNLSNTKEGLKVHHHSAAPTAIAAAQRLFDKGLTTQHDGGYLTSLGLDAADHAQSLLLILATSQEAA</sequence>
<dbReference type="Pfam" id="PF18918">
    <property type="entry name" value="DUF5669"/>
    <property type="match status" value="1"/>
</dbReference>
<name>A0A1C2EBH1_9PSED</name>
<organism evidence="1 2">
    <name type="scientific">Pseudomonas graminis</name>
    <dbReference type="NCBI Taxonomy" id="158627"/>
    <lineage>
        <taxon>Bacteria</taxon>
        <taxon>Pseudomonadati</taxon>
        <taxon>Pseudomonadota</taxon>
        <taxon>Gammaproteobacteria</taxon>
        <taxon>Pseudomonadales</taxon>
        <taxon>Pseudomonadaceae</taxon>
        <taxon>Pseudomonas</taxon>
    </lineage>
</organism>
<dbReference type="InterPro" id="IPR013468">
    <property type="entry name" value="CHP02647"/>
</dbReference>
<dbReference type="OrthoDB" id="5600572at2"/>
<dbReference type="AlphaFoldDB" id="A0A1C2EBH1"/>